<dbReference type="AlphaFoldDB" id="A0A8S9P0K4"/>
<name>A0A8S9P0K4_BRACR</name>
<protein>
    <submittedName>
        <fullName evidence="1">Uncharacterized protein</fullName>
    </submittedName>
</protein>
<dbReference type="EMBL" id="QGKX02001521">
    <property type="protein sequence ID" value="KAF3510904.1"/>
    <property type="molecule type" value="Genomic_DNA"/>
</dbReference>
<accession>A0A8S9P0K4</accession>
<organism evidence="1 2">
    <name type="scientific">Brassica cretica</name>
    <name type="common">Mustard</name>
    <dbReference type="NCBI Taxonomy" id="69181"/>
    <lineage>
        <taxon>Eukaryota</taxon>
        <taxon>Viridiplantae</taxon>
        <taxon>Streptophyta</taxon>
        <taxon>Embryophyta</taxon>
        <taxon>Tracheophyta</taxon>
        <taxon>Spermatophyta</taxon>
        <taxon>Magnoliopsida</taxon>
        <taxon>eudicotyledons</taxon>
        <taxon>Gunneridae</taxon>
        <taxon>Pentapetalae</taxon>
        <taxon>rosids</taxon>
        <taxon>malvids</taxon>
        <taxon>Brassicales</taxon>
        <taxon>Brassicaceae</taxon>
        <taxon>Brassiceae</taxon>
        <taxon>Brassica</taxon>
    </lineage>
</organism>
<gene>
    <name evidence="1" type="ORF">F2Q69_00002166</name>
</gene>
<dbReference type="Proteomes" id="UP000712600">
    <property type="component" value="Unassembled WGS sequence"/>
</dbReference>
<reference evidence="1" key="1">
    <citation type="submission" date="2019-12" db="EMBL/GenBank/DDBJ databases">
        <title>Genome sequencing and annotation of Brassica cretica.</title>
        <authorList>
            <person name="Studholme D.J."/>
            <person name="Sarris P."/>
        </authorList>
    </citation>
    <scope>NUCLEOTIDE SEQUENCE</scope>
    <source>
        <strain evidence="1">PFS-109/04</strain>
        <tissue evidence="1">Leaf</tissue>
    </source>
</reference>
<proteinExistence type="predicted"/>
<evidence type="ECO:0000313" key="1">
    <source>
        <dbReference type="EMBL" id="KAF3510904.1"/>
    </source>
</evidence>
<sequence length="144" mass="15524">MAYPSSSCAPLPPSKNPPLETLSKSTCNGFCCILKDNMDTNQIIPADKACIFPSNQKEPEEIGCNPLSCLPNSQKPRLEQPQLKPLFPRLKILFSNSMATGEVFPLQSKYKLNAIGDAQPVIDAGGVFVYARKIGGMIPSPSVA</sequence>
<evidence type="ECO:0000313" key="2">
    <source>
        <dbReference type="Proteomes" id="UP000712600"/>
    </source>
</evidence>
<comment type="caution">
    <text evidence="1">The sequence shown here is derived from an EMBL/GenBank/DDBJ whole genome shotgun (WGS) entry which is preliminary data.</text>
</comment>